<dbReference type="KEGG" id="sman:C12CBH8_21210"/>
<dbReference type="SUPFAM" id="SSF56601">
    <property type="entry name" value="beta-lactamase/transpeptidase-like"/>
    <property type="match status" value="1"/>
</dbReference>
<feature type="region of interest" description="Disordered" evidence="1">
    <location>
        <begin position="537"/>
        <end position="564"/>
    </location>
</feature>
<dbReference type="InterPro" id="IPR001460">
    <property type="entry name" value="PCN-bd_Tpept"/>
</dbReference>
<dbReference type="Gene3D" id="3.40.710.10">
    <property type="entry name" value="DD-peptidase/beta-lactamase superfamily"/>
    <property type="match status" value="1"/>
</dbReference>
<dbReference type="Proteomes" id="UP000593890">
    <property type="component" value="Chromosome"/>
</dbReference>
<name>A0A7I8D6Z2_9FIRM</name>
<evidence type="ECO:0000313" key="4">
    <source>
        <dbReference type="Proteomes" id="UP000593890"/>
    </source>
</evidence>
<dbReference type="RefSeq" id="WP_215533228.1">
    <property type="nucleotide sequence ID" value="NZ_AP023321.1"/>
</dbReference>
<dbReference type="GO" id="GO:0005886">
    <property type="term" value="C:plasma membrane"/>
    <property type="evidence" value="ECO:0007669"/>
    <property type="project" value="TreeGrafter"/>
</dbReference>
<dbReference type="Gene3D" id="3.90.1310.10">
    <property type="entry name" value="Penicillin-binding protein 2a (Domain 2)"/>
    <property type="match status" value="1"/>
</dbReference>
<gene>
    <name evidence="3" type="ORF">C12CBH8_21210</name>
</gene>
<dbReference type="InterPro" id="IPR036138">
    <property type="entry name" value="PBP_dimer_sf"/>
</dbReference>
<accession>A0A7I8D6Z2</accession>
<organism evidence="3 4">
    <name type="scientific">Solibaculum mannosilyticum</name>
    <dbReference type="NCBI Taxonomy" id="2780922"/>
    <lineage>
        <taxon>Bacteria</taxon>
        <taxon>Bacillati</taxon>
        <taxon>Bacillota</taxon>
        <taxon>Clostridia</taxon>
        <taxon>Eubacteriales</taxon>
        <taxon>Oscillospiraceae</taxon>
        <taxon>Solibaculum</taxon>
    </lineage>
</organism>
<reference evidence="4" key="1">
    <citation type="submission" date="2020-07" db="EMBL/GenBank/DDBJ databases">
        <title>Complete genome sequencing of Clostridia bacterium strain 12CBH8.</title>
        <authorList>
            <person name="Sakamoto M."/>
            <person name="Murakami T."/>
            <person name="Mori H."/>
        </authorList>
    </citation>
    <scope>NUCLEOTIDE SEQUENCE [LARGE SCALE GENOMIC DNA]</scope>
    <source>
        <strain evidence="4">12CBH8</strain>
    </source>
</reference>
<protein>
    <submittedName>
        <fullName evidence="3">Stage V sporulation protein D</fullName>
    </submittedName>
</protein>
<dbReference type="PANTHER" id="PTHR30627">
    <property type="entry name" value="PEPTIDOGLYCAN D,D-TRANSPEPTIDASE"/>
    <property type="match status" value="1"/>
</dbReference>
<evidence type="ECO:0000256" key="1">
    <source>
        <dbReference type="SAM" id="MobiDB-lite"/>
    </source>
</evidence>
<dbReference type="Pfam" id="PF00905">
    <property type="entry name" value="Transpeptidase"/>
    <property type="match status" value="1"/>
</dbReference>
<evidence type="ECO:0000313" key="3">
    <source>
        <dbReference type="EMBL" id="BCI61482.1"/>
    </source>
</evidence>
<keyword evidence="4" id="KW-1185">Reference proteome</keyword>
<sequence length="564" mass="60139">MEKMHMRMVAVYAVIAIMLTIGALRIFSISTGEAYTQAAQQNSSYSLTVTQGRGSIYDCNLQHLTNFQDGYKAAVTADPQTTTAFSKVLSDSQMQTMLDRIGEGKPFVQKVDEYIPGTKALFFPNVTRYREEEPLCPHIIGYVDSDGKGVEGIEAAYDDWLGKAQGKSKVTFSVNAVGEALAGVEPEVEDTMSNLNSGVMLTIDKDIQDIAQKAARKYLEKGAVVVLDVRTGAVRASVSVPDFDPDNVQEALNDEDSPLLNRTTSAYNVGSVFKLVTAAAALENGISPDRTYDCTGSVDIYGVTFDCYHQRTHGLQNMEGALAQSCNAYYITLGQEIGAKKLLDMTVKMGFGSGVTLCDGIQSASGTLPTLDTLKMPAALANFSFGQGELMATPYQVASMVQCIASGGTLAKPYLVEGLVDSSGQLIEPTQQAQPVQVLSSETCDALRLMMAAPVEYGTGTGAKPTIGGAGGKTATAETGILVDGEFVNQTWFAGFFPYDNPQYAVAVLAEDSPKGSETSTPTFRAIADGVEQLMTRRGQSDPALQDAVAVPKASEQEDAPPQD</sequence>
<dbReference type="InterPro" id="IPR050515">
    <property type="entry name" value="Beta-lactam/transpept"/>
</dbReference>
<dbReference type="GO" id="GO:0008658">
    <property type="term" value="F:penicillin binding"/>
    <property type="evidence" value="ECO:0007669"/>
    <property type="project" value="InterPro"/>
</dbReference>
<dbReference type="AlphaFoldDB" id="A0A7I8D6Z2"/>
<evidence type="ECO:0000259" key="2">
    <source>
        <dbReference type="Pfam" id="PF00905"/>
    </source>
</evidence>
<dbReference type="SUPFAM" id="SSF56519">
    <property type="entry name" value="Penicillin binding protein dimerisation domain"/>
    <property type="match status" value="1"/>
</dbReference>
<dbReference type="EMBL" id="AP023321">
    <property type="protein sequence ID" value="BCI61482.1"/>
    <property type="molecule type" value="Genomic_DNA"/>
</dbReference>
<proteinExistence type="predicted"/>
<dbReference type="GO" id="GO:0071555">
    <property type="term" value="P:cell wall organization"/>
    <property type="evidence" value="ECO:0007669"/>
    <property type="project" value="TreeGrafter"/>
</dbReference>
<dbReference type="InterPro" id="IPR012338">
    <property type="entry name" value="Beta-lactam/transpept-like"/>
</dbReference>
<feature type="domain" description="Penicillin-binding protein transpeptidase" evidence="2">
    <location>
        <begin position="222"/>
        <end position="528"/>
    </location>
</feature>